<dbReference type="Pfam" id="PF12669">
    <property type="entry name" value="FeoB_associated"/>
    <property type="match status" value="1"/>
</dbReference>
<reference evidence="2 3" key="1">
    <citation type="journal article" date="2019" name="Nat. Med.">
        <title>A library of human gut bacterial isolates paired with longitudinal multiomics data enables mechanistic microbiome research.</title>
        <authorList>
            <person name="Poyet M."/>
            <person name="Groussin M."/>
            <person name="Gibbons S.M."/>
            <person name="Avila-Pacheco J."/>
            <person name="Jiang X."/>
            <person name="Kearney S.M."/>
            <person name="Perrotta A.R."/>
            <person name="Berdy B."/>
            <person name="Zhao S."/>
            <person name="Lieberman T.D."/>
            <person name="Swanson P.K."/>
            <person name="Smith M."/>
            <person name="Roesemann S."/>
            <person name="Alexander J.E."/>
            <person name="Rich S.A."/>
            <person name="Livny J."/>
            <person name="Vlamakis H."/>
            <person name="Clish C."/>
            <person name="Bullock K."/>
            <person name="Deik A."/>
            <person name="Scott J."/>
            <person name="Pierce K.A."/>
            <person name="Xavier R.J."/>
            <person name="Alm E.J."/>
        </authorList>
    </citation>
    <scope>NUCLEOTIDE SEQUENCE [LARGE SCALE GENOMIC DNA]</scope>
    <source>
        <strain evidence="2 3">BIOML-A2</strain>
    </source>
</reference>
<evidence type="ECO:0000256" key="1">
    <source>
        <dbReference type="SAM" id="Phobius"/>
    </source>
</evidence>
<keyword evidence="1" id="KW-1133">Transmembrane helix</keyword>
<name>A0A6I2R8P4_FLAPL</name>
<proteinExistence type="predicted"/>
<sequence>MDPGLHRLAAGGRLAGLLPGLSARLSCAAGDRMLKYIVYTGVAALIVWAAAYLIYRFHQSLKGKRGCGCGGCPSCPHTRCRHRRT</sequence>
<evidence type="ECO:0000313" key="3">
    <source>
        <dbReference type="Proteomes" id="UP000434475"/>
    </source>
</evidence>
<protein>
    <submittedName>
        <fullName evidence="2">FeoB-associated Cys-rich membrane protein</fullName>
    </submittedName>
</protein>
<keyword evidence="1" id="KW-0812">Transmembrane</keyword>
<dbReference type="AlphaFoldDB" id="A0A6I2R8P4"/>
<evidence type="ECO:0000313" key="2">
    <source>
        <dbReference type="EMBL" id="MSB20077.1"/>
    </source>
</evidence>
<feature type="transmembrane region" description="Helical" evidence="1">
    <location>
        <begin position="33"/>
        <end position="55"/>
    </location>
</feature>
<dbReference type="Proteomes" id="UP000434475">
    <property type="component" value="Unassembled WGS sequence"/>
</dbReference>
<dbReference type="EMBL" id="WKPR01000010">
    <property type="protein sequence ID" value="MSB20077.1"/>
    <property type="molecule type" value="Genomic_DNA"/>
</dbReference>
<comment type="caution">
    <text evidence="2">The sequence shown here is derived from an EMBL/GenBank/DDBJ whole genome shotgun (WGS) entry which is preliminary data.</text>
</comment>
<keyword evidence="1" id="KW-0472">Membrane</keyword>
<organism evidence="2 3">
    <name type="scientific">Flavonifractor plautii</name>
    <name type="common">Fusobacterium plautii</name>
    <dbReference type="NCBI Taxonomy" id="292800"/>
    <lineage>
        <taxon>Bacteria</taxon>
        <taxon>Bacillati</taxon>
        <taxon>Bacillota</taxon>
        <taxon>Clostridia</taxon>
        <taxon>Eubacteriales</taxon>
        <taxon>Oscillospiraceae</taxon>
        <taxon>Flavonifractor</taxon>
    </lineage>
</organism>
<gene>
    <name evidence="2" type="ORF">GKE97_11170</name>
</gene>
<accession>A0A6I2R8P4</accession>